<reference evidence="3" key="1">
    <citation type="submission" date="2017-01" db="EMBL/GenBank/DDBJ databases">
        <authorList>
            <person name="Varghese N."/>
            <person name="Submissions S."/>
        </authorList>
    </citation>
    <scope>NUCLEOTIDE SEQUENCE [LARGE SCALE GENOMIC DNA]</scope>
    <source>
        <strain evidence="3">CGMCC 1.7737</strain>
    </source>
</reference>
<sequence>MEQNEEPPEWGELLKHILTGLAVLSFVWVIRRLQEKQNG</sequence>
<evidence type="ECO:0000256" key="1">
    <source>
        <dbReference type="SAM" id="Phobius"/>
    </source>
</evidence>
<proteinExistence type="predicted"/>
<dbReference type="EMBL" id="FTNO01000002">
    <property type="protein sequence ID" value="SIR46074.1"/>
    <property type="molecule type" value="Genomic_DNA"/>
</dbReference>
<keyword evidence="3" id="KW-1185">Reference proteome</keyword>
<gene>
    <name evidence="2" type="ORF">SAMN05421858_2322</name>
</gene>
<keyword evidence="1" id="KW-0472">Membrane</keyword>
<evidence type="ECO:0000313" key="3">
    <source>
        <dbReference type="Proteomes" id="UP000186914"/>
    </source>
</evidence>
<dbReference type="AlphaFoldDB" id="A0A1N7B433"/>
<evidence type="ECO:0000313" key="2">
    <source>
        <dbReference type="EMBL" id="SIR46074.1"/>
    </source>
</evidence>
<organism evidence="2 3">
    <name type="scientific">Haladaptatus litoreus</name>
    <dbReference type="NCBI Taxonomy" id="553468"/>
    <lineage>
        <taxon>Archaea</taxon>
        <taxon>Methanobacteriati</taxon>
        <taxon>Methanobacteriota</taxon>
        <taxon>Stenosarchaea group</taxon>
        <taxon>Halobacteria</taxon>
        <taxon>Halobacteriales</taxon>
        <taxon>Haladaptataceae</taxon>
        <taxon>Haladaptatus</taxon>
    </lineage>
</organism>
<feature type="transmembrane region" description="Helical" evidence="1">
    <location>
        <begin position="13"/>
        <end position="30"/>
    </location>
</feature>
<keyword evidence="1" id="KW-1133">Transmembrane helix</keyword>
<dbReference type="Proteomes" id="UP000186914">
    <property type="component" value="Unassembled WGS sequence"/>
</dbReference>
<protein>
    <submittedName>
        <fullName evidence="2">Uncharacterized protein</fullName>
    </submittedName>
</protein>
<accession>A0A1N7B433</accession>
<name>A0A1N7B433_9EURY</name>
<keyword evidence="1" id="KW-0812">Transmembrane</keyword>